<dbReference type="Proteomes" id="UP000304947">
    <property type="component" value="Unassembled WGS sequence"/>
</dbReference>
<dbReference type="Gene3D" id="3.40.50.2300">
    <property type="match status" value="1"/>
</dbReference>
<evidence type="ECO:0000259" key="3">
    <source>
        <dbReference type="PROSITE" id="PS50109"/>
    </source>
</evidence>
<protein>
    <submittedName>
        <fullName evidence="5">Uncharacterized protein</fullName>
    </submittedName>
</protein>
<dbReference type="SUPFAM" id="SSF55874">
    <property type="entry name" value="ATPase domain of HSP90 chaperone/DNA topoisomerase II/histidine kinase"/>
    <property type="match status" value="1"/>
</dbReference>
<dbReference type="InterPro" id="IPR003594">
    <property type="entry name" value="HATPase_dom"/>
</dbReference>
<evidence type="ECO:0000313" key="6">
    <source>
        <dbReference type="Proteomes" id="UP000304947"/>
    </source>
</evidence>
<evidence type="ECO:0000256" key="2">
    <source>
        <dbReference type="PROSITE-ProRule" id="PRU00169"/>
    </source>
</evidence>
<feature type="modified residue" description="4-aspartylphosphate" evidence="2">
    <location>
        <position position="257"/>
    </location>
</feature>
<dbReference type="Pfam" id="PF00072">
    <property type="entry name" value="Response_reg"/>
    <property type="match status" value="1"/>
</dbReference>
<sequence>MVKAELDYDKIQGSMALQPSYTDLAVDNVLLDPGRLAQIILNFMTNKRHIVISIGASRTQPSADDCEVTLIEPRGERVETAARRLSITEDPIGEDIYLIFSVRDTGCGLTETEMGHLFHRFSQASPKTYKQYGGSGLGLFISRELVELQGGQIGVHSEHGKGSTFAFYIKTARVEIPVEPPTAELAQTSISDHMRVVDVVEDNAINQKILAQQLRKTGCAKVHVADHGQDALELLSTTTFFKYVGIDQVPLSVILLDVEMPIMDGLTCARRIRELEQKHEIVRHVPIIGITANARVEQIAACIEAGMDEVVTKPFRVMDLLPRMLALVDKHASVV</sequence>
<dbReference type="PRINTS" id="PR00344">
    <property type="entry name" value="BCTRLSENSOR"/>
</dbReference>
<evidence type="ECO:0000259" key="4">
    <source>
        <dbReference type="PROSITE" id="PS50110"/>
    </source>
</evidence>
<dbReference type="GO" id="GO:0016772">
    <property type="term" value="F:transferase activity, transferring phosphorus-containing groups"/>
    <property type="evidence" value="ECO:0007669"/>
    <property type="project" value="InterPro"/>
</dbReference>
<accession>A0A4T0E6A5</accession>
<gene>
    <name evidence="5" type="ORF">D6C83_01394</name>
</gene>
<reference evidence="5 6" key="1">
    <citation type="submission" date="2018-10" db="EMBL/GenBank/DDBJ databases">
        <title>Fifty Aureobasidium pullulans genomes reveal a recombining polyextremotolerant generalist.</title>
        <authorList>
            <person name="Gostincar C."/>
            <person name="Turk M."/>
            <person name="Zajc J."/>
            <person name="Gunde-Cimerman N."/>
        </authorList>
    </citation>
    <scope>NUCLEOTIDE SEQUENCE [LARGE SCALE GENOMIC DNA]</scope>
    <source>
        <strain evidence="5 6">EXF-3380</strain>
    </source>
</reference>
<feature type="domain" description="Response regulatory" evidence="4">
    <location>
        <begin position="196"/>
        <end position="328"/>
    </location>
</feature>
<name>A0A4T0E6A5_AURPU</name>
<dbReference type="Pfam" id="PF02518">
    <property type="entry name" value="HATPase_c"/>
    <property type="match status" value="1"/>
</dbReference>
<keyword evidence="1 2" id="KW-0597">Phosphoprotein</keyword>
<evidence type="ECO:0000256" key="1">
    <source>
        <dbReference type="ARBA" id="ARBA00022553"/>
    </source>
</evidence>
<proteinExistence type="predicted"/>
<dbReference type="InterPro" id="IPR001789">
    <property type="entry name" value="Sig_transdc_resp-reg_receiver"/>
</dbReference>
<dbReference type="EMBL" id="QZBU01000249">
    <property type="protein sequence ID" value="TIA69380.1"/>
    <property type="molecule type" value="Genomic_DNA"/>
</dbReference>
<dbReference type="InterPro" id="IPR011006">
    <property type="entry name" value="CheY-like_superfamily"/>
</dbReference>
<dbReference type="InterPro" id="IPR005467">
    <property type="entry name" value="His_kinase_dom"/>
</dbReference>
<evidence type="ECO:0000313" key="5">
    <source>
        <dbReference type="EMBL" id="TIA69380.1"/>
    </source>
</evidence>
<dbReference type="PANTHER" id="PTHR43719">
    <property type="entry name" value="TWO-COMPONENT HISTIDINE KINASE"/>
    <property type="match status" value="1"/>
</dbReference>
<dbReference type="Gene3D" id="3.30.565.10">
    <property type="entry name" value="Histidine kinase-like ATPase, C-terminal domain"/>
    <property type="match status" value="1"/>
</dbReference>
<dbReference type="SMART" id="SM00387">
    <property type="entry name" value="HATPase_c"/>
    <property type="match status" value="1"/>
</dbReference>
<dbReference type="SMART" id="SM00448">
    <property type="entry name" value="REC"/>
    <property type="match status" value="1"/>
</dbReference>
<dbReference type="PROSITE" id="PS50110">
    <property type="entry name" value="RESPONSE_REGULATORY"/>
    <property type="match status" value="1"/>
</dbReference>
<dbReference type="InterPro" id="IPR050956">
    <property type="entry name" value="2C_system_His_kinase"/>
</dbReference>
<feature type="domain" description="Histidine kinase" evidence="3">
    <location>
        <begin position="29"/>
        <end position="173"/>
    </location>
</feature>
<dbReference type="InterPro" id="IPR036890">
    <property type="entry name" value="HATPase_C_sf"/>
</dbReference>
<dbReference type="PANTHER" id="PTHR43719:SF30">
    <property type="entry name" value="TWO-COMPONENT SYSTEM RESPONSE REGULATOR"/>
    <property type="match status" value="1"/>
</dbReference>
<dbReference type="SUPFAM" id="SSF52172">
    <property type="entry name" value="CheY-like"/>
    <property type="match status" value="1"/>
</dbReference>
<dbReference type="InterPro" id="IPR004358">
    <property type="entry name" value="Sig_transdc_His_kin-like_C"/>
</dbReference>
<comment type="caution">
    <text evidence="5">The sequence shown here is derived from an EMBL/GenBank/DDBJ whole genome shotgun (WGS) entry which is preliminary data.</text>
</comment>
<dbReference type="CDD" id="cd17546">
    <property type="entry name" value="REC_hyHK_CKI1_RcsC-like"/>
    <property type="match status" value="1"/>
</dbReference>
<dbReference type="PROSITE" id="PS50109">
    <property type="entry name" value="HIS_KIN"/>
    <property type="match status" value="1"/>
</dbReference>
<dbReference type="AlphaFoldDB" id="A0A4T0E6A5"/>
<organism evidence="5 6">
    <name type="scientific">Aureobasidium pullulans</name>
    <name type="common">Black yeast</name>
    <name type="synonym">Pullularia pullulans</name>
    <dbReference type="NCBI Taxonomy" id="5580"/>
    <lineage>
        <taxon>Eukaryota</taxon>
        <taxon>Fungi</taxon>
        <taxon>Dikarya</taxon>
        <taxon>Ascomycota</taxon>
        <taxon>Pezizomycotina</taxon>
        <taxon>Dothideomycetes</taxon>
        <taxon>Dothideomycetidae</taxon>
        <taxon>Dothideales</taxon>
        <taxon>Saccotheciaceae</taxon>
        <taxon>Aureobasidium</taxon>
    </lineage>
</organism>
<dbReference type="GO" id="GO:0000160">
    <property type="term" value="P:phosphorelay signal transduction system"/>
    <property type="evidence" value="ECO:0007669"/>
    <property type="project" value="InterPro"/>
</dbReference>